<organism evidence="1">
    <name type="scientific">viral metagenome</name>
    <dbReference type="NCBI Taxonomy" id="1070528"/>
    <lineage>
        <taxon>unclassified sequences</taxon>
        <taxon>metagenomes</taxon>
        <taxon>organismal metagenomes</taxon>
    </lineage>
</organism>
<name>A0A6C0LBE7_9ZZZZ</name>
<protein>
    <submittedName>
        <fullName evidence="1">Uncharacterized protein</fullName>
    </submittedName>
</protein>
<dbReference type="AlphaFoldDB" id="A0A6C0LBE7"/>
<accession>A0A6C0LBE7</accession>
<reference evidence="1" key="1">
    <citation type="journal article" date="2020" name="Nature">
        <title>Giant virus diversity and host interactions through global metagenomics.</title>
        <authorList>
            <person name="Schulz F."/>
            <person name="Roux S."/>
            <person name="Paez-Espino D."/>
            <person name="Jungbluth S."/>
            <person name="Walsh D.A."/>
            <person name="Denef V.J."/>
            <person name="McMahon K.D."/>
            <person name="Konstantinidis K.T."/>
            <person name="Eloe-Fadrosh E.A."/>
            <person name="Kyrpides N.C."/>
            <person name="Woyke T."/>
        </authorList>
    </citation>
    <scope>NUCLEOTIDE SEQUENCE</scope>
    <source>
        <strain evidence="1">GVMAG-M-3300027769-26</strain>
    </source>
</reference>
<dbReference type="EMBL" id="MN740461">
    <property type="protein sequence ID" value="QHU27757.1"/>
    <property type="molecule type" value="Genomic_DNA"/>
</dbReference>
<sequence>MYGGSVSIKSTEPSRIVDKYSKPSMFLISKTSELSAIISISISIIINSIINIKENQFLIPPIYFQILHNQ</sequence>
<evidence type="ECO:0000313" key="1">
    <source>
        <dbReference type="EMBL" id="QHU27757.1"/>
    </source>
</evidence>
<proteinExistence type="predicted"/>